<keyword evidence="1" id="KW-1185">Reference proteome</keyword>
<feature type="non-terminal residue" evidence="2">
    <location>
        <position position="311"/>
    </location>
</feature>
<sequence>MLQRSSKVRVVKSRFRDAAARAAVNNRSSCEASSQKNSSASNELIQDTLLGNYNNSTNAGSGTKPKIKSIGNKKHISTNTARTLIKTHTFGSSLALSKPSVSKILSASNTSGGSSFSKSSANLSGDVKAIDSKKLSSKTASPCKYKYNINKCPVNRKENVTPSKAKASSRIYSSSSRAASKLHSTAVNATILNTTLQTANTPHFSSTVLSQRGRGFSPNLPDLPDISAIKLDLGNNSGKSSMVSDPDVSCEPPITRFTVPSPSNDANDDEVGQLTQVSAEDLELSYLQYLTWCHVNAAASAAHHSVVQPAL</sequence>
<dbReference type="RefSeq" id="XP_018014752.1">
    <property type="nucleotide sequence ID" value="XM_018159263.2"/>
</dbReference>
<proteinExistence type="predicted"/>
<organism evidence="1 2">
    <name type="scientific">Hyalella azteca</name>
    <name type="common">Amphipod</name>
    <dbReference type="NCBI Taxonomy" id="294128"/>
    <lineage>
        <taxon>Eukaryota</taxon>
        <taxon>Metazoa</taxon>
        <taxon>Ecdysozoa</taxon>
        <taxon>Arthropoda</taxon>
        <taxon>Crustacea</taxon>
        <taxon>Multicrustacea</taxon>
        <taxon>Malacostraca</taxon>
        <taxon>Eumalacostraca</taxon>
        <taxon>Peracarida</taxon>
        <taxon>Amphipoda</taxon>
        <taxon>Senticaudata</taxon>
        <taxon>Talitrida</taxon>
        <taxon>Talitroidea</taxon>
        <taxon>Hyalellidae</taxon>
        <taxon>Hyalella</taxon>
    </lineage>
</organism>
<protein>
    <submittedName>
        <fullName evidence="2">Uncharacterized protein LOC108671694</fullName>
    </submittedName>
</protein>
<evidence type="ECO:0000313" key="2">
    <source>
        <dbReference type="RefSeq" id="XP_018014752.1"/>
    </source>
</evidence>
<name>A0A8B7NM70_HYAAZ</name>
<dbReference type="OrthoDB" id="6376387at2759"/>
<dbReference type="KEGG" id="hazt:108671694"/>
<gene>
    <name evidence="2" type="primary">LOC108671694</name>
</gene>
<dbReference type="Proteomes" id="UP000694843">
    <property type="component" value="Unplaced"/>
</dbReference>
<reference evidence="2" key="1">
    <citation type="submission" date="2025-08" db="UniProtKB">
        <authorList>
            <consortium name="RefSeq"/>
        </authorList>
    </citation>
    <scope>IDENTIFICATION</scope>
    <source>
        <tissue evidence="2">Whole organism</tissue>
    </source>
</reference>
<evidence type="ECO:0000313" key="1">
    <source>
        <dbReference type="Proteomes" id="UP000694843"/>
    </source>
</evidence>
<accession>A0A8B7NM70</accession>
<dbReference type="AlphaFoldDB" id="A0A8B7NM70"/>
<dbReference type="GeneID" id="108671694"/>